<dbReference type="Gramene" id="LPERR07G03390.1">
    <property type="protein sequence ID" value="LPERR07G03390.1"/>
    <property type="gene ID" value="LPERR07G03390"/>
</dbReference>
<reference evidence="3" key="2">
    <citation type="submission" date="2013-12" db="EMBL/GenBank/DDBJ databases">
        <authorList>
            <person name="Yu Y."/>
            <person name="Lee S."/>
            <person name="de Baynast K."/>
            <person name="Wissotski M."/>
            <person name="Liu L."/>
            <person name="Talag J."/>
            <person name="Goicoechea J."/>
            <person name="Angelova A."/>
            <person name="Jetty R."/>
            <person name="Kudrna D."/>
            <person name="Golser W."/>
            <person name="Rivera L."/>
            <person name="Zhang J."/>
            <person name="Wing R."/>
        </authorList>
    </citation>
    <scope>NUCLEOTIDE SEQUENCE</scope>
</reference>
<evidence type="ECO:0000313" key="3">
    <source>
        <dbReference type="Proteomes" id="UP000032180"/>
    </source>
</evidence>
<name>A0A0D9WVR4_9ORYZ</name>
<dbReference type="EnsemblPlants" id="LPERR07G03390.1">
    <property type="protein sequence ID" value="LPERR07G03390.1"/>
    <property type="gene ID" value="LPERR07G03390"/>
</dbReference>
<dbReference type="HOGENOM" id="CLU_772459_0_0_1"/>
<reference evidence="2" key="3">
    <citation type="submission" date="2015-04" db="UniProtKB">
        <authorList>
            <consortium name="EnsemblPlants"/>
        </authorList>
    </citation>
    <scope>IDENTIFICATION</scope>
</reference>
<dbReference type="Proteomes" id="UP000032180">
    <property type="component" value="Chromosome 7"/>
</dbReference>
<protein>
    <recommendedName>
        <fullName evidence="4">FBD domain-containing protein</fullName>
    </recommendedName>
</protein>
<evidence type="ECO:0000313" key="2">
    <source>
        <dbReference type="EnsemblPlants" id="LPERR07G03390.1"/>
    </source>
</evidence>
<keyword evidence="3" id="KW-1185">Reference proteome</keyword>
<sequence length="359" mass="40243">MPPLLARQALRPAVERRPPSDPWQPRSAALDPGCPGLATALLFFAAFVTGRCLGAGTVPPVIVAPLFGGGGGGGGEEKGEAGGTAARGAGHERRERYIESHHITSAIKRGCKDECIIKPVEEYLVFPRKPEAKSKPFHFIERVNAILKQRSGLRVQTMAVCDLENEHLQALLLCGVSLKLPANFKGFQNHKKLKLGYSDNFNALFSWLKLAGLNNFFKVWLSSQPNRQHKPRTTLPEKTVKFMYMKHLRLELTFCVPERKADILDFACLLEAPPCLETLGLHLVCHILRNSVMLNAIKIDPRPVVAVPPMTFIWIYEVAMEYVGKEDHRNVVDIYEIRCEDVEKLIARWIKPETVLSYF</sequence>
<accession>A0A0D9WVR4</accession>
<evidence type="ECO:0008006" key="4">
    <source>
        <dbReference type="Google" id="ProtNLM"/>
    </source>
</evidence>
<dbReference type="AlphaFoldDB" id="A0A0D9WVR4"/>
<feature type="region of interest" description="Disordered" evidence="1">
    <location>
        <begin position="72"/>
        <end position="93"/>
    </location>
</feature>
<evidence type="ECO:0000256" key="1">
    <source>
        <dbReference type="SAM" id="MobiDB-lite"/>
    </source>
</evidence>
<dbReference type="STRING" id="77586.A0A0D9WVR4"/>
<proteinExistence type="predicted"/>
<organism evidence="2 3">
    <name type="scientific">Leersia perrieri</name>
    <dbReference type="NCBI Taxonomy" id="77586"/>
    <lineage>
        <taxon>Eukaryota</taxon>
        <taxon>Viridiplantae</taxon>
        <taxon>Streptophyta</taxon>
        <taxon>Embryophyta</taxon>
        <taxon>Tracheophyta</taxon>
        <taxon>Spermatophyta</taxon>
        <taxon>Magnoliopsida</taxon>
        <taxon>Liliopsida</taxon>
        <taxon>Poales</taxon>
        <taxon>Poaceae</taxon>
        <taxon>BOP clade</taxon>
        <taxon>Oryzoideae</taxon>
        <taxon>Oryzeae</taxon>
        <taxon>Oryzinae</taxon>
        <taxon>Leersia</taxon>
    </lineage>
</organism>
<reference evidence="2 3" key="1">
    <citation type="submission" date="2012-08" db="EMBL/GenBank/DDBJ databases">
        <title>Oryza genome evolution.</title>
        <authorList>
            <person name="Wing R.A."/>
        </authorList>
    </citation>
    <scope>NUCLEOTIDE SEQUENCE</scope>
</reference>